<dbReference type="InterPro" id="IPR009056">
    <property type="entry name" value="Cyt_c-like_dom"/>
</dbReference>
<dbReference type="Proteomes" id="UP001596997">
    <property type="component" value="Unassembled WGS sequence"/>
</dbReference>
<dbReference type="EMBL" id="JBHTJM010000008">
    <property type="protein sequence ID" value="MFD0963799.1"/>
    <property type="molecule type" value="Genomic_DNA"/>
</dbReference>
<sequence>MKYLFPWYIRLPLIFFASAVILEYAIDTEELPAFIEKPEVLGLLAIILLVLISFEACYAAINSVLWHTLTEEEREAKLAIKESNWWSGFLKKATNATPIDEEEEIFLNHNYDGIKELDNALPPWWVWGFYATILFAVIYLARYHMFGGETQEQEFETEMAQAKIDIEEYKKTAKNLVDYKTATILTEASDIASGKEIFMQNCAVCHKPDGGGNIGPNLTDNYWILGGGINNIFKSISEGGRPGKGMEPWSKNGLKSYDIQQVASYITTLSGTNPPEAKKAEGELWKDDTVKEEVIKQEADSLVIDTLQVNK</sequence>
<dbReference type="Pfam" id="PF14715">
    <property type="entry name" value="FixP_N"/>
    <property type="match status" value="1"/>
</dbReference>
<evidence type="ECO:0000256" key="5">
    <source>
        <dbReference type="SAM" id="Phobius"/>
    </source>
</evidence>
<dbReference type="Pfam" id="PF13442">
    <property type="entry name" value="Cytochrome_CBB3"/>
    <property type="match status" value="1"/>
</dbReference>
<organism evidence="7 8">
    <name type="scientific">Pseudofulvibacter geojedonensis</name>
    <dbReference type="NCBI Taxonomy" id="1123758"/>
    <lineage>
        <taxon>Bacteria</taxon>
        <taxon>Pseudomonadati</taxon>
        <taxon>Bacteroidota</taxon>
        <taxon>Flavobacteriia</taxon>
        <taxon>Flavobacteriales</taxon>
        <taxon>Flavobacteriaceae</taxon>
        <taxon>Pseudofulvibacter</taxon>
    </lineage>
</organism>
<dbReference type="InterPro" id="IPR050597">
    <property type="entry name" value="Cytochrome_c_Oxidase_Subunit"/>
</dbReference>
<keyword evidence="8" id="KW-1185">Reference proteome</keyword>
<feature type="domain" description="Cytochrome c" evidence="6">
    <location>
        <begin position="189"/>
        <end position="270"/>
    </location>
</feature>
<dbReference type="InterPro" id="IPR038414">
    <property type="entry name" value="CcoP_N_sf"/>
</dbReference>
<dbReference type="PANTHER" id="PTHR33751">
    <property type="entry name" value="CBB3-TYPE CYTOCHROME C OXIDASE SUBUNIT FIXP"/>
    <property type="match status" value="1"/>
</dbReference>
<name>A0ABW3I299_9FLAO</name>
<keyword evidence="5" id="KW-0812">Transmembrane</keyword>
<feature type="transmembrane region" description="Helical" evidence="5">
    <location>
        <begin position="38"/>
        <end position="61"/>
    </location>
</feature>
<keyword evidence="2 4" id="KW-0479">Metal-binding</keyword>
<dbReference type="Gene3D" id="1.10.760.10">
    <property type="entry name" value="Cytochrome c-like domain"/>
    <property type="match status" value="1"/>
</dbReference>
<keyword evidence="5" id="KW-0472">Membrane</keyword>
<evidence type="ECO:0000256" key="3">
    <source>
        <dbReference type="ARBA" id="ARBA00023004"/>
    </source>
</evidence>
<evidence type="ECO:0000259" key="6">
    <source>
        <dbReference type="PROSITE" id="PS51007"/>
    </source>
</evidence>
<evidence type="ECO:0000313" key="8">
    <source>
        <dbReference type="Proteomes" id="UP001596997"/>
    </source>
</evidence>
<keyword evidence="5" id="KW-1133">Transmembrane helix</keyword>
<keyword evidence="3 4" id="KW-0408">Iron</keyword>
<feature type="transmembrane region" description="Helical" evidence="5">
    <location>
        <begin position="6"/>
        <end position="26"/>
    </location>
</feature>
<evidence type="ECO:0000313" key="7">
    <source>
        <dbReference type="EMBL" id="MFD0963799.1"/>
    </source>
</evidence>
<feature type="transmembrane region" description="Helical" evidence="5">
    <location>
        <begin position="124"/>
        <end position="141"/>
    </location>
</feature>
<dbReference type="Gene3D" id="6.10.280.130">
    <property type="match status" value="1"/>
</dbReference>
<reference evidence="8" key="1">
    <citation type="journal article" date="2019" name="Int. J. Syst. Evol. Microbiol.">
        <title>The Global Catalogue of Microorganisms (GCM) 10K type strain sequencing project: providing services to taxonomists for standard genome sequencing and annotation.</title>
        <authorList>
            <consortium name="The Broad Institute Genomics Platform"/>
            <consortium name="The Broad Institute Genome Sequencing Center for Infectious Disease"/>
            <person name="Wu L."/>
            <person name="Ma J."/>
        </authorList>
    </citation>
    <scope>NUCLEOTIDE SEQUENCE [LARGE SCALE GENOMIC DNA]</scope>
    <source>
        <strain evidence="8">CCUG 62114</strain>
    </source>
</reference>
<comment type="caution">
    <text evidence="7">The sequence shown here is derived from an EMBL/GenBank/DDBJ whole genome shotgun (WGS) entry which is preliminary data.</text>
</comment>
<dbReference type="SUPFAM" id="SSF46626">
    <property type="entry name" value="Cytochrome c"/>
    <property type="match status" value="1"/>
</dbReference>
<evidence type="ECO:0000256" key="1">
    <source>
        <dbReference type="ARBA" id="ARBA00022617"/>
    </source>
</evidence>
<gene>
    <name evidence="7" type="ORF">ACFQ1O_07255</name>
</gene>
<dbReference type="PROSITE" id="PS51007">
    <property type="entry name" value="CYTC"/>
    <property type="match status" value="1"/>
</dbReference>
<dbReference type="RefSeq" id="WP_377714887.1">
    <property type="nucleotide sequence ID" value="NZ_JBHTJM010000008.1"/>
</dbReference>
<protein>
    <submittedName>
        <fullName evidence="7">Cbb3-type cytochrome c oxidase N-terminal domain-containing protein</fullName>
    </submittedName>
</protein>
<evidence type="ECO:0000256" key="2">
    <source>
        <dbReference type="ARBA" id="ARBA00022723"/>
    </source>
</evidence>
<accession>A0ABW3I299</accession>
<dbReference type="InterPro" id="IPR036909">
    <property type="entry name" value="Cyt_c-like_dom_sf"/>
</dbReference>
<dbReference type="PANTHER" id="PTHR33751:SF1">
    <property type="entry name" value="CBB3-TYPE CYTOCHROME C OXIDASE SUBUNIT FIXP"/>
    <property type="match status" value="1"/>
</dbReference>
<keyword evidence="1 4" id="KW-0349">Heme</keyword>
<evidence type="ECO:0000256" key="4">
    <source>
        <dbReference type="PROSITE-ProRule" id="PRU00433"/>
    </source>
</evidence>
<proteinExistence type="predicted"/>
<dbReference type="InterPro" id="IPR032858">
    <property type="entry name" value="CcoP_N"/>
</dbReference>